<feature type="transmembrane region" description="Helical" evidence="6">
    <location>
        <begin position="332"/>
        <end position="354"/>
    </location>
</feature>
<dbReference type="SUPFAM" id="SSF82866">
    <property type="entry name" value="Multidrug efflux transporter AcrB transmembrane domain"/>
    <property type="match status" value="1"/>
</dbReference>
<evidence type="ECO:0000256" key="2">
    <source>
        <dbReference type="ARBA" id="ARBA00022475"/>
    </source>
</evidence>
<name>A0A7C1CX07_9BACT</name>
<accession>A0A7C1CX07</accession>
<feature type="transmembrane region" description="Helical" evidence="6">
    <location>
        <begin position="231"/>
        <end position="251"/>
    </location>
</feature>
<protein>
    <recommendedName>
        <fullName evidence="7">SSD domain-containing protein</fullName>
    </recommendedName>
</protein>
<keyword evidence="4 6" id="KW-1133">Transmembrane helix</keyword>
<comment type="caution">
    <text evidence="8">The sequence shown here is derived from an EMBL/GenBank/DDBJ whole genome shotgun (WGS) entry which is preliminary data.</text>
</comment>
<evidence type="ECO:0000256" key="3">
    <source>
        <dbReference type="ARBA" id="ARBA00022692"/>
    </source>
</evidence>
<dbReference type="InterPro" id="IPR050545">
    <property type="entry name" value="Mycobact_MmpL"/>
</dbReference>
<evidence type="ECO:0000256" key="1">
    <source>
        <dbReference type="ARBA" id="ARBA00004651"/>
    </source>
</evidence>
<gene>
    <name evidence="8" type="ORF">ENN47_00110</name>
</gene>
<keyword evidence="2" id="KW-1003">Cell membrane</keyword>
<dbReference type="InterPro" id="IPR000731">
    <property type="entry name" value="SSD"/>
</dbReference>
<evidence type="ECO:0000256" key="4">
    <source>
        <dbReference type="ARBA" id="ARBA00022989"/>
    </source>
</evidence>
<evidence type="ECO:0000256" key="5">
    <source>
        <dbReference type="ARBA" id="ARBA00023136"/>
    </source>
</evidence>
<proteinExistence type="predicted"/>
<evidence type="ECO:0000259" key="7">
    <source>
        <dbReference type="PROSITE" id="PS50156"/>
    </source>
</evidence>
<dbReference type="AlphaFoldDB" id="A0A7C1CX07"/>
<dbReference type="PANTHER" id="PTHR33406:SF13">
    <property type="entry name" value="MEMBRANE PROTEIN YDFJ"/>
    <property type="match status" value="1"/>
</dbReference>
<dbReference type="GO" id="GO:0005886">
    <property type="term" value="C:plasma membrane"/>
    <property type="evidence" value="ECO:0007669"/>
    <property type="project" value="UniProtKB-SubCell"/>
</dbReference>
<feature type="domain" description="SSD" evidence="7">
    <location>
        <begin position="226"/>
        <end position="356"/>
    </location>
</feature>
<comment type="subcellular location">
    <subcellularLocation>
        <location evidence="1">Cell membrane</location>
        <topology evidence="1">Multi-pass membrane protein</topology>
    </subcellularLocation>
</comment>
<keyword evidence="3 6" id="KW-0812">Transmembrane</keyword>
<feature type="transmembrane region" description="Helical" evidence="6">
    <location>
        <begin position="7"/>
        <end position="24"/>
    </location>
</feature>
<dbReference type="PROSITE" id="PS50156">
    <property type="entry name" value="SSD"/>
    <property type="match status" value="1"/>
</dbReference>
<sequence>MSLSITFPWLVILAFIAITVLFGLRVTSLRFETNIDNLASDSEGVIREIELAAREFSVWEPLYLVLLGDMDDPASWQKLSETVSTIRQIPNVSRALSPLDATYITLQGLAIRTVPVATQVPPTVEEVKAFRKSLEKSFDSYFTVSSKGDAALVRLYVRGGLGSRGKTAIQEIQKTLDSQWGVDRYRLTGELFLGYSVDNTVIADVLLLFPIAIVIVFLVTFFTFRSVAGVLTPAFTVLSSVTVTLGLMAVTDTPLTIVSAVLPILLIAMGCSDSIHIFSRYREEILRGSLKREAIMQTMRSMILPIVMTSLTTAGGFGSLAFSSVIPMREFGYFSVFGILYAMIFSLLAVPALIKVLPTPRFVIAASKGFKEPLIDMLLHRLSLSVSRHRKPVTYLSILAVIVCLVGIANLQFESNLSEYFRKGSEVSKGVEAFEERFGGSTFLLIVVDSNQPGVVLTPDFIDTLNDLERFLEGFDILSKTSTFANLIESVYSGQPTQVQLNLLRGTIAGTGIQGYVNQDSSKVAIHTYIRNTNTRDISRTLVRVESGLKEILPAEFKVTLTGTPRIIQLHMESFSRSQAISLAFSV</sequence>
<feature type="transmembrane region" description="Helical" evidence="6">
    <location>
        <begin position="302"/>
        <end position="326"/>
    </location>
</feature>
<keyword evidence="5 6" id="KW-0472">Membrane</keyword>
<reference evidence="8" key="1">
    <citation type="journal article" date="2020" name="mSystems">
        <title>Genome- and Community-Level Interaction Insights into Carbon Utilization and Element Cycling Functions of Hydrothermarchaeota in Hydrothermal Sediment.</title>
        <authorList>
            <person name="Zhou Z."/>
            <person name="Liu Y."/>
            <person name="Xu W."/>
            <person name="Pan J."/>
            <person name="Luo Z.H."/>
            <person name="Li M."/>
        </authorList>
    </citation>
    <scope>NUCLEOTIDE SEQUENCE [LARGE SCALE GENOMIC DNA]</scope>
    <source>
        <strain evidence="8">SpSt-1179</strain>
    </source>
</reference>
<dbReference type="PANTHER" id="PTHR33406">
    <property type="entry name" value="MEMBRANE PROTEIN MJ1562-RELATED"/>
    <property type="match status" value="1"/>
</dbReference>
<dbReference type="EMBL" id="DSBT01000005">
    <property type="protein sequence ID" value="HDP76593.1"/>
    <property type="molecule type" value="Genomic_DNA"/>
</dbReference>
<feature type="transmembrane region" description="Helical" evidence="6">
    <location>
        <begin position="205"/>
        <end position="224"/>
    </location>
</feature>
<feature type="non-terminal residue" evidence="8">
    <location>
        <position position="587"/>
    </location>
</feature>
<dbReference type="Pfam" id="PF03176">
    <property type="entry name" value="MMPL"/>
    <property type="match status" value="1"/>
</dbReference>
<evidence type="ECO:0000313" key="8">
    <source>
        <dbReference type="EMBL" id="HDP76593.1"/>
    </source>
</evidence>
<feature type="transmembrane region" description="Helical" evidence="6">
    <location>
        <begin position="257"/>
        <end position="281"/>
    </location>
</feature>
<evidence type="ECO:0000256" key="6">
    <source>
        <dbReference type="SAM" id="Phobius"/>
    </source>
</evidence>
<dbReference type="Gene3D" id="1.20.1640.10">
    <property type="entry name" value="Multidrug efflux transporter AcrB transmembrane domain"/>
    <property type="match status" value="1"/>
</dbReference>
<organism evidence="8">
    <name type="scientific">Mesotoga infera</name>
    <dbReference type="NCBI Taxonomy" id="1236046"/>
    <lineage>
        <taxon>Bacteria</taxon>
        <taxon>Thermotogati</taxon>
        <taxon>Thermotogota</taxon>
        <taxon>Thermotogae</taxon>
        <taxon>Kosmotogales</taxon>
        <taxon>Kosmotogaceae</taxon>
        <taxon>Mesotoga</taxon>
    </lineage>
</organism>
<dbReference type="Proteomes" id="UP000886198">
    <property type="component" value="Unassembled WGS sequence"/>
</dbReference>
<feature type="transmembrane region" description="Helical" evidence="6">
    <location>
        <begin position="393"/>
        <end position="413"/>
    </location>
</feature>
<dbReference type="InterPro" id="IPR004869">
    <property type="entry name" value="MMPL_dom"/>
</dbReference>